<dbReference type="EMBL" id="UGYW01000002">
    <property type="protein sequence ID" value="SUJ02441.1"/>
    <property type="molecule type" value="Genomic_DNA"/>
</dbReference>
<evidence type="ECO:0000313" key="3">
    <source>
        <dbReference type="Proteomes" id="UP000254893"/>
    </source>
</evidence>
<dbReference type="AlphaFoldDB" id="A0A380BLM6"/>
<gene>
    <name evidence="2" type="ORF">NCTC11388_01010</name>
</gene>
<keyword evidence="1" id="KW-0175">Coiled coil</keyword>
<dbReference type="Proteomes" id="UP000254893">
    <property type="component" value="Unassembled WGS sequence"/>
</dbReference>
<accession>A0A380BLM6</accession>
<dbReference type="RefSeq" id="WP_115169349.1">
    <property type="nucleotide sequence ID" value="NZ_UGYW01000002.1"/>
</dbReference>
<evidence type="ECO:0000256" key="1">
    <source>
        <dbReference type="SAM" id="Coils"/>
    </source>
</evidence>
<evidence type="ECO:0000313" key="2">
    <source>
        <dbReference type="EMBL" id="SUJ02441.1"/>
    </source>
</evidence>
<reference evidence="2 3" key="1">
    <citation type="submission" date="2018-06" db="EMBL/GenBank/DDBJ databases">
        <authorList>
            <consortium name="Pathogen Informatics"/>
            <person name="Doyle S."/>
        </authorList>
    </citation>
    <scope>NUCLEOTIDE SEQUENCE [LARGE SCALE GENOMIC DNA]</scope>
    <source>
        <strain evidence="2 3">NCTC11388</strain>
    </source>
</reference>
<sequence>MKRVTGLLIAMGLFPMLVWSQILRNDAGLRGDAGATSGFFEANEPVNFPTVATGWWHLLDVRHSNPDNNYAMQFSGSFSDQDLYFRKTDNSANRAWSRVLLETNGKVGVGTLNPSTELEVNGTAIIYNKNGNNFNENLRLPSSQYGSSSIALGAIPGTSGTGYGQWTLLKFSEEQSSKFSIRHFHTGHLNILTNGNVGIGTEDPTERLSVNGNIRAKEIKVETNNWPDYVFVEEYKLTPLAEVETFIKANKHLPDIPSAKEIEEEGLSVGEMNKLMMKKIEELTLYLIEVKKESEQHKKENQEMKILLNEILTNKNLK</sequence>
<feature type="coiled-coil region" evidence="1">
    <location>
        <begin position="280"/>
        <end position="310"/>
    </location>
</feature>
<organism evidence="2 3">
    <name type="scientific">Sphingobacterium spiritivorum</name>
    <name type="common">Flavobacterium spiritivorum</name>
    <dbReference type="NCBI Taxonomy" id="258"/>
    <lineage>
        <taxon>Bacteria</taxon>
        <taxon>Pseudomonadati</taxon>
        <taxon>Bacteroidota</taxon>
        <taxon>Sphingobacteriia</taxon>
        <taxon>Sphingobacteriales</taxon>
        <taxon>Sphingobacteriaceae</taxon>
        <taxon>Sphingobacterium</taxon>
    </lineage>
</organism>
<protein>
    <submittedName>
        <fullName evidence="2">Uncharacterized protein</fullName>
    </submittedName>
</protein>
<name>A0A380BLM6_SPHSI</name>
<proteinExistence type="predicted"/>